<proteinExistence type="predicted"/>
<dbReference type="EMBL" id="BAABFL010000244">
    <property type="protein sequence ID" value="GAA4649660.1"/>
    <property type="molecule type" value="Genomic_DNA"/>
</dbReference>
<sequence>MKKNQLTNYLLRASTRTARKQLLSANVILKTKDFKNYFGMQKKRELVKK</sequence>
<reference evidence="2" key="1">
    <citation type="journal article" date="2019" name="Int. J. Syst. Evol. Microbiol.">
        <title>The Global Catalogue of Microorganisms (GCM) 10K type strain sequencing project: providing services to taxonomists for standard genome sequencing and annotation.</title>
        <authorList>
            <consortium name="The Broad Institute Genomics Platform"/>
            <consortium name="The Broad Institute Genome Sequencing Center for Infectious Disease"/>
            <person name="Wu L."/>
            <person name="Ma J."/>
        </authorList>
    </citation>
    <scope>NUCLEOTIDE SEQUENCE [LARGE SCALE GENOMIC DNA]</scope>
    <source>
        <strain evidence="2">JCM 17805</strain>
    </source>
</reference>
<keyword evidence="2" id="KW-1185">Reference proteome</keyword>
<accession>A0ABP8V2Y0</accession>
<comment type="caution">
    <text evidence="1">The sequence shown here is derived from an EMBL/GenBank/DDBJ whole genome shotgun (WGS) entry which is preliminary data.</text>
</comment>
<protein>
    <recommendedName>
        <fullName evidence="3">Ribosomal protein L32</fullName>
    </recommendedName>
</protein>
<evidence type="ECO:0000313" key="1">
    <source>
        <dbReference type="EMBL" id="GAA4649660.1"/>
    </source>
</evidence>
<dbReference type="Proteomes" id="UP001500604">
    <property type="component" value="Unassembled WGS sequence"/>
</dbReference>
<evidence type="ECO:0000313" key="2">
    <source>
        <dbReference type="Proteomes" id="UP001500604"/>
    </source>
</evidence>
<gene>
    <name evidence="1" type="ORF">GCM10023116_19380</name>
</gene>
<name>A0ABP8V2Y0_9GAMM</name>
<organism evidence="1 2">
    <name type="scientific">Kistimonas scapharcae</name>
    <dbReference type="NCBI Taxonomy" id="1036133"/>
    <lineage>
        <taxon>Bacteria</taxon>
        <taxon>Pseudomonadati</taxon>
        <taxon>Pseudomonadota</taxon>
        <taxon>Gammaproteobacteria</taxon>
        <taxon>Oceanospirillales</taxon>
        <taxon>Endozoicomonadaceae</taxon>
        <taxon>Kistimonas</taxon>
    </lineage>
</organism>
<evidence type="ECO:0008006" key="3">
    <source>
        <dbReference type="Google" id="ProtNLM"/>
    </source>
</evidence>